<protein>
    <submittedName>
        <fullName evidence="2">Uncharacterized protein</fullName>
    </submittedName>
</protein>
<keyword evidence="3" id="KW-1185">Reference proteome</keyword>
<keyword evidence="1" id="KW-1133">Transmembrane helix</keyword>
<evidence type="ECO:0000313" key="2">
    <source>
        <dbReference type="EMBL" id="PTQ96913.1"/>
    </source>
</evidence>
<feature type="transmembrane region" description="Helical" evidence="1">
    <location>
        <begin position="7"/>
        <end position="37"/>
    </location>
</feature>
<keyword evidence="1" id="KW-0472">Membrane</keyword>
<comment type="caution">
    <text evidence="2">The sequence shown here is derived from an EMBL/GenBank/DDBJ whole genome shotgun (WGS) entry which is preliminary data.</text>
</comment>
<organism evidence="2 3">
    <name type="scientific">Mucilaginibacter yixingensis</name>
    <dbReference type="NCBI Taxonomy" id="1295612"/>
    <lineage>
        <taxon>Bacteria</taxon>
        <taxon>Pseudomonadati</taxon>
        <taxon>Bacteroidota</taxon>
        <taxon>Sphingobacteriia</taxon>
        <taxon>Sphingobacteriales</taxon>
        <taxon>Sphingobacteriaceae</taxon>
        <taxon>Mucilaginibacter</taxon>
    </lineage>
</organism>
<sequence length="194" mass="21710">MSPKTFWLIVIKIAGIFLLIQALGVIPQLIIVASINLNSPGRDSILEAALLQFVGCMVFVWLIWACLCRAEKIVALLKLERGFDDEMFKLSIERVKIIRIILLLIGTWLVVEALPAFVSGLSTYFSLSDKSIGIIANPETKYLFLQIGKFIMAYILITCNKIIANWIDAQADKIQYYDPKERDTAADASPDNNA</sequence>
<feature type="transmembrane region" description="Helical" evidence="1">
    <location>
        <begin position="97"/>
        <end position="122"/>
    </location>
</feature>
<evidence type="ECO:0000256" key="1">
    <source>
        <dbReference type="SAM" id="Phobius"/>
    </source>
</evidence>
<name>A0A2T5JA08_9SPHI</name>
<dbReference type="RefSeq" id="WP_107828853.1">
    <property type="nucleotide sequence ID" value="NZ_CP160205.1"/>
</dbReference>
<accession>A0A2T5JA08</accession>
<proteinExistence type="predicted"/>
<keyword evidence="1" id="KW-0812">Transmembrane</keyword>
<feature type="transmembrane region" description="Helical" evidence="1">
    <location>
        <begin position="49"/>
        <end position="68"/>
    </location>
</feature>
<dbReference type="AlphaFoldDB" id="A0A2T5JA08"/>
<feature type="transmembrane region" description="Helical" evidence="1">
    <location>
        <begin position="142"/>
        <end position="163"/>
    </location>
</feature>
<gene>
    <name evidence="2" type="ORF">C8P68_104407</name>
</gene>
<dbReference type="Proteomes" id="UP000244168">
    <property type="component" value="Unassembled WGS sequence"/>
</dbReference>
<dbReference type="EMBL" id="QAOQ01000004">
    <property type="protein sequence ID" value="PTQ96913.1"/>
    <property type="molecule type" value="Genomic_DNA"/>
</dbReference>
<dbReference type="OrthoDB" id="799099at2"/>
<evidence type="ECO:0000313" key="3">
    <source>
        <dbReference type="Proteomes" id="UP000244168"/>
    </source>
</evidence>
<reference evidence="2 3" key="1">
    <citation type="submission" date="2018-04" db="EMBL/GenBank/DDBJ databases">
        <title>Genomic Encyclopedia of Archaeal and Bacterial Type Strains, Phase II (KMG-II): from individual species to whole genera.</title>
        <authorList>
            <person name="Goeker M."/>
        </authorList>
    </citation>
    <scope>NUCLEOTIDE SEQUENCE [LARGE SCALE GENOMIC DNA]</scope>
    <source>
        <strain evidence="2 3">DSM 26809</strain>
    </source>
</reference>